<accession>A0A077ELI0</accession>
<evidence type="ECO:0000313" key="3">
    <source>
        <dbReference type="Proteomes" id="UP000028933"/>
    </source>
</evidence>
<reference evidence="2 3" key="1">
    <citation type="journal article" date="2013" name="Lancet">
        <title>First case of E anophelis outbreak in an intensive-care unit.</title>
        <authorList>
            <person name="Teo J."/>
            <person name="Tan S.Y."/>
            <person name="Tay M."/>
            <person name="Ding Y."/>
            <person name="Kjelleberg S."/>
            <person name="Givskov M."/>
            <person name="Lin R.T."/>
            <person name="Yang L."/>
        </authorList>
    </citation>
    <scope>NUCLEOTIDE SEQUENCE [LARGE SCALE GENOMIC DNA]</scope>
    <source>
        <strain evidence="2 3">NUHP1</strain>
    </source>
</reference>
<feature type="chain" id="PRO_5001718182" evidence="1">
    <location>
        <begin position="22"/>
        <end position="182"/>
    </location>
</feature>
<dbReference type="AlphaFoldDB" id="A0A077ELI0"/>
<dbReference type="GeneID" id="93135194"/>
<evidence type="ECO:0000256" key="1">
    <source>
        <dbReference type="SAM" id="SignalP"/>
    </source>
</evidence>
<organism evidence="2 3">
    <name type="scientific">Elizabethkingia anophelis NUHP1</name>
    <dbReference type="NCBI Taxonomy" id="1338011"/>
    <lineage>
        <taxon>Bacteria</taxon>
        <taxon>Pseudomonadati</taxon>
        <taxon>Bacteroidota</taxon>
        <taxon>Flavobacteriia</taxon>
        <taxon>Flavobacteriales</taxon>
        <taxon>Weeksellaceae</taxon>
        <taxon>Elizabethkingia</taxon>
    </lineage>
</organism>
<protein>
    <submittedName>
        <fullName evidence="2">Uncharacterized protein</fullName>
    </submittedName>
</protein>
<dbReference type="STRING" id="1338011.BD94_3558"/>
<dbReference type="eggNOG" id="ENOG5032TSW">
    <property type="taxonomic scope" value="Bacteria"/>
</dbReference>
<feature type="signal peptide" evidence="1">
    <location>
        <begin position="1"/>
        <end position="21"/>
    </location>
</feature>
<dbReference type="RefSeq" id="WP_009091284.1">
    <property type="nucleotide sequence ID" value="NZ_CP007547.1"/>
</dbReference>
<dbReference type="EMBL" id="CP007547">
    <property type="protein sequence ID" value="AIL47333.1"/>
    <property type="molecule type" value="Genomic_DNA"/>
</dbReference>
<dbReference type="HOGENOM" id="CLU_129762_0_0_10"/>
<evidence type="ECO:0000313" key="2">
    <source>
        <dbReference type="EMBL" id="AIL47333.1"/>
    </source>
</evidence>
<proteinExistence type="predicted"/>
<dbReference type="Proteomes" id="UP000028933">
    <property type="component" value="Chromosome"/>
</dbReference>
<sequence length="182" mass="19559">MRKFYYLLGLTFGLTSINVAAQKTGDATVNVRLYPIQTIVVNGSQKNVNLDYRTSDDYKKGVALDEADHLTVYSTGAFAVNVQSKDAQLSSVNTSITEKINAADIKLTPTAGTTNPLSGSKLSTVTLSTTPTELISSNIGGVDKTFNVKYSAAGADSYLNKYFNVENPTTYTTVVTYTIVAK</sequence>
<gene>
    <name evidence="2" type="ORF">BD94_3558</name>
</gene>
<name>A0A077ELI0_9FLAO</name>
<dbReference type="KEGG" id="eao:BD94_3558"/>
<keyword evidence="1" id="KW-0732">Signal</keyword>